<organism evidence="4 5">
    <name type="scientific">Sediminitomix flava</name>
    <dbReference type="NCBI Taxonomy" id="379075"/>
    <lineage>
        <taxon>Bacteria</taxon>
        <taxon>Pseudomonadati</taxon>
        <taxon>Bacteroidota</taxon>
        <taxon>Cytophagia</taxon>
        <taxon>Cytophagales</taxon>
        <taxon>Flammeovirgaceae</taxon>
        <taxon>Sediminitomix</taxon>
    </lineage>
</organism>
<dbReference type="InterPro" id="IPR006047">
    <property type="entry name" value="GH13_cat_dom"/>
</dbReference>
<evidence type="ECO:0000256" key="2">
    <source>
        <dbReference type="SAM" id="SignalP"/>
    </source>
</evidence>
<feature type="domain" description="Glycosyl hydrolase family 13 catalytic" evidence="3">
    <location>
        <begin position="522"/>
        <end position="884"/>
    </location>
</feature>
<dbReference type="InterPro" id="IPR014756">
    <property type="entry name" value="Ig_E-set"/>
</dbReference>
<dbReference type="GO" id="GO:0005975">
    <property type="term" value="P:carbohydrate metabolic process"/>
    <property type="evidence" value="ECO:0007669"/>
    <property type="project" value="InterPro"/>
</dbReference>
<name>A0A315YYP3_SEDFL</name>
<comment type="caution">
    <text evidence="4">The sequence shown here is derived from an EMBL/GenBank/DDBJ whole genome shotgun (WGS) entry which is preliminary data.</text>
</comment>
<dbReference type="PANTHER" id="PTHR43002">
    <property type="entry name" value="GLYCOGEN DEBRANCHING ENZYME"/>
    <property type="match status" value="1"/>
</dbReference>
<keyword evidence="2" id="KW-0732">Signal</keyword>
<dbReference type="OrthoDB" id="9761875at2"/>
<evidence type="ECO:0000259" key="3">
    <source>
        <dbReference type="SMART" id="SM00642"/>
    </source>
</evidence>
<dbReference type="CDD" id="cd11350">
    <property type="entry name" value="AmyAc_4"/>
    <property type="match status" value="1"/>
</dbReference>
<dbReference type="InterPro" id="IPR013783">
    <property type="entry name" value="Ig-like_fold"/>
</dbReference>
<feature type="signal peptide" evidence="2">
    <location>
        <begin position="1"/>
        <end position="21"/>
    </location>
</feature>
<evidence type="ECO:0000313" key="4">
    <source>
        <dbReference type="EMBL" id="PWJ35009.1"/>
    </source>
</evidence>
<dbReference type="RefSeq" id="WP_109622777.1">
    <property type="nucleotide sequence ID" value="NZ_QGDO01000010.1"/>
</dbReference>
<dbReference type="Proteomes" id="UP000245535">
    <property type="component" value="Unassembled WGS sequence"/>
</dbReference>
<accession>A0A315YYP3</accession>
<dbReference type="SUPFAM" id="SSF81296">
    <property type="entry name" value="E set domains"/>
    <property type="match status" value="1"/>
</dbReference>
<evidence type="ECO:0000313" key="5">
    <source>
        <dbReference type="Proteomes" id="UP000245535"/>
    </source>
</evidence>
<dbReference type="Pfam" id="PF18962">
    <property type="entry name" value="Por_Secre_tail"/>
    <property type="match status" value="1"/>
</dbReference>
<proteinExistence type="inferred from homology"/>
<dbReference type="AlphaFoldDB" id="A0A315YYP3"/>
<dbReference type="Gene3D" id="3.20.20.80">
    <property type="entry name" value="Glycosidases"/>
    <property type="match status" value="1"/>
</dbReference>
<keyword evidence="5" id="KW-1185">Reference proteome</keyword>
<feature type="chain" id="PRO_5016407521" evidence="2">
    <location>
        <begin position="22"/>
        <end position="1078"/>
    </location>
</feature>
<dbReference type="Pfam" id="PF00128">
    <property type="entry name" value="Alpha-amylase"/>
    <property type="match status" value="1"/>
</dbReference>
<dbReference type="InterPro" id="IPR026444">
    <property type="entry name" value="Secre_tail"/>
</dbReference>
<dbReference type="SMART" id="SM00642">
    <property type="entry name" value="Aamy"/>
    <property type="match status" value="1"/>
</dbReference>
<dbReference type="SUPFAM" id="SSF51445">
    <property type="entry name" value="(Trans)glycosidases"/>
    <property type="match status" value="1"/>
</dbReference>
<sequence length="1078" mass="121710">MKKALLFCLVQILFFSHSLLAQRVWMEPVSGSSMSGSDQVKIYFDKENSNFWENGPNGVFMHAGVVTTSENGTDWNYGNGAWDDFGSARQMTREGNYWVKTITPRTYFGVPSEIDMYRIQLVLRNEYDTSNPNNVVNNGGANFFLELDEEAVAGVVSFNPSTPRDDESVTIRFDASQGATQSLVGATKVYLHSAAITSGFSSTTWEHPVGNWGADDGLGEMTKVAGTTDTWEFTLNPRAYYGITDANEDIFRLTFVFRNEDGSVEEKDESGDFVYAINPGYYLTLDEPSNGNTVAAVGASVPVEASAPETSDFTVSIDGTQVYSATAVNSISWTTSFTSAGSHELSITSSNGTETKTKTQEVNSYSAVVRQDLPTSDLSYGVNYGSDPTKATIVLHLPTQNKEVVHLIGDFNNWEVSDNYKLKRTIAGDIWWIELTGLTAGKEYLYQFLIDGSIRVADPYTEKVADPNNDQYISDTVYPNLLPYPYDKTSEIASYLQTNQSAYAWEVDSFTPVSHNKLNIYELHLRDFTVEGTYKAATAKLDYIDALGINCIHIMPVSEFEGNDSWGYNPNYYFAADKAYGTANDLKEFIDEAHKRGIAVINDLVLNHAFNSVALARMYWDDANNKPAADNPWFNANHNFVDNTGAWWGSDFNHDSGHTQAFVDRVIEHWMTEFKFDGFRFDFTKGFSNTQWYGDWNWGSDYDQSRVNNLTRMIDQMRAHNTNAIVVFEHLANQSEDKVLADYGVLQWGGKAVTEKYEEMVLGWNESDISNSYSKDASHDFNFDNLISYMESHDEQRLAYHAHEYARDFIKNDQTELMKRMKLAAAINMLIPGPRMVWQFGELGYDYDIDYNGRTGRKPVKWEYYDDPVRRDLYDFYSLVLNLRQNHDVFHNLTGYTLDGNNWVKQLHFQNADTTVSVMVNMEAYNTSDPNNAGHYEYFDVPTGKYGSYYEAVSGQWEQLNGNYRLYAGDIKIFSNYELSSEMQQFVSSARRQLSSVVETSTSFSLNVFPNPNNGSFKVQLGGVEKANLSIYTSEGVLVYANEVSNSEDIQLPTNLKGLFILRVVSEDQSIVSKLIVE</sequence>
<protein>
    <submittedName>
        <fullName evidence="4">Putative secreted protein (Por secretion system target)</fullName>
    </submittedName>
</protein>
<dbReference type="EMBL" id="QGDO01000010">
    <property type="protein sequence ID" value="PWJ35009.1"/>
    <property type="molecule type" value="Genomic_DNA"/>
</dbReference>
<dbReference type="NCBIfam" id="TIGR04183">
    <property type="entry name" value="Por_Secre_tail"/>
    <property type="match status" value="1"/>
</dbReference>
<evidence type="ECO:0000256" key="1">
    <source>
        <dbReference type="ARBA" id="ARBA00008061"/>
    </source>
</evidence>
<dbReference type="InterPro" id="IPR017853">
    <property type="entry name" value="GH"/>
</dbReference>
<comment type="similarity">
    <text evidence="1">Belongs to the glycosyl hydrolase 13 family.</text>
</comment>
<reference evidence="4 5" key="1">
    <citation type="submission" date="2018-03" db="EMBL/GenBank/DDBJ databases">
        <title>Genomic Encyclopedia of Archaeal and Bacterial Type Strains, Phase II (KMG-II): from individual species to whole genera.</title>
        <authorList>
            <person name="Goeker M."/>
        </authorList>
    </citation>
    <scope>NUCLEOTIDE SEQUENCE [LARGE SCALE GENOMIC DNA]</scope>
    <source>
        <strain evidence="4 5">DSM 28229</strain>
    </source>
</reference>
<gene>
    <name evidence="4" type="ORF">BC781_11050</name>
</gene>
<dbReference type="Gene3D" id="2.60.40.10">
    <property type="entry name" value="Immunoglobulins"/>
    <property type="match status" value="1"/>
</dbReference>